<feature type="region of interest" description="Disordered" evidence="1">
    <location>
        <begin position="726"/>
        <end position="774"/>
    </location>
</feature>
<evidence type="ECO:0000313" key="3">
    <source>
        <dbReference type="Proteomes" id="UP000194127"/>
    </source>
</evidence>
<evidence type="ECO:0000313" key="2">
    <source>
        <dbReference type="EMBL" id="OSX58406.1"/>
    </source>
</evidence>
<dbReference type="GeneID" id="36331817"/>
<dbReference type="AlphaFoldDB" id="A0A1X6MQC0"/>
<feature type="region of interest" description="Disordered" evidence="1">
    <location>
        <begin position="910"/>
        <end position="936"/>
    </location>
</feature>
<organism evidence="2 3">
    <name type="scientific">Postia placenta MAD-698-R-SB12</name>
    <dbReference type="NCBI Taxonomy" id="670580"/>
    <lineage>
        <taxon>Eukaryota</taxon>
        <taxon>Fungi</taxon>
        <taxon>Dikarya</taxon>
        <taxon>Basidiomycota</taxon>
        <taxon>Agaricomycotina</taxon>
        <taxon>Agaricomycetes</taxon>
        <taxon>Polyporales</taxon>
        <taxon>Adustoporiaceae</taxon>
        <taxon>Rhodonia</taxon>
    </lineage>
</organism>
<reference evidence="2 3" key="1">
    <citation type="submission" date="2017-04" db="EMBL/GenBank/DDBJ databases">
        <title>Genome Sequence of the Model Brown-Rot Fungus Postia placenta SB12.</title>
        <authorList>
            <consortium name="DOE Joint Genome Institute"/>
            <person name="Gaskell J."/>
            <person name="Kersten P."/>
            <person name="Larrondo L.F."/>
            <person name="Canessa P."/>
            <person name="Martinez D."/>
            <person name="Hibbett D."/>
            <person name="Schmoll M."/>
            <person name="Kubicek C.P."/>
            <person name="Martinez A.T."/>
            <person name="Yadav J."/>
            <person name="Master E."/>
            <person name="Magnuson J.K."/>
            <person name="James T."/>
            <person name="Yaver D."/>
            <person name="Berka R."/>
            <person name="Labutti K."/>
            <person name="Lipzen A."/>
            <person name="Aerts A."/>
            <person name="Barry K."/>
            <person name="Henrissat B."/>
            <person name="Blanchette R."/>
            <person name="Grigoriev I."/>
            <person name="Cullen D."/>
        </authorList>
    </citation>
    <scope>NUCLEOTIDE SEQUENCE [LARGE SCALE GENOMIC DNA]</scope>
    <source>
        <strain evidence="2 3">MAD-698-R-SB12</strain>
    </source>
</reference>
<evidence type="ECO:0000256" key="1">
    <source>
        <dbReference type="SAM" id="MobiDB-lite"/>
    </source>
</evidence>
<feature type="compositionally biased region" description="Basic residues" evidence="1">
    <location>
        <begin position="756"/>
        <end position="767"/>
    </location>
</feature>
<feature type="compositionally biased region" description="Low complexity" evidence="1">
    <location>
        <begin position="916"/>
        <end position="936"/>
    </location>
</feature>
<gene>
    <name evidence="2" type="ORF">POSPLADRAFT_1154659</name>
</gene>
<proteinExistence type="predicted"/>
<dbReference type="Proteomes" id="UP000194127">
    <property type="component" value="Unassembled WGS sequence"/>
</dbReference>
<keyword evidence="3" id="KW-1185">Reference proteome</keyword>
<feature type="region of interest" description="Disordered" evidence="1">
    <location>
        <begin position="682"/>
        <end position="706"/>
    </location>
</feature>
<dbReference type="EMBL" id="KZ110605">
    <property type="protein sequence ID" value="OSX58406.1"/>
    <property type="molecule type" value="Genomic_DNA"/>
</dbReference>
<dbReference type="RefSeq" id="XP_024335200.1">
    <property type="nucleotide sequence ID" value="XM_024486868.1"/>
</dbReference>
<protein>
    <submittedName>
        <fullName evidence="2">Uncharacterized protein</fullName>
    </submittedName>
</protein>
<feature type="compositionally biased region" description="Low complexity" evidence="1">
    <location>
        <begin position="126"/>
        <end position="135"/>
    </location>
</feature>
<feature type="compositionally biased region" description="Polar residues" evidence="1">
    <location>
        <begin position="726"/>
        <end position="740"/>
    </location>
</feature>
<feature type="region of interest" description="Disordered" evidence="1">
    <location>
        <begin position="118"/>
        <end position="171"/>
    </location>
</feature>
<name>A0A1X6MQC0_9APHY</name>
<accession>A0A1X6MQC0</accession>
<sequence length="936" mass="104730">MCRSGACGDGEDGEKSWDTSLRRIFNTVLDDCASLRNVLSADEEDGACSPKESFLCILVRNALCITRRDLVVDEEALVALPRHWSGELSPLFRYMSTRVCAPLLVSICADVPVDSPTLVPQDEYRSGGSVSTRRVGSGGHEDVRKSTTCSSRGNSEAAESPGPIEHPDSLPVHIVPERDLSVSEWLRRPVVKEIVYEQDTEDEEASEDQRCLSELNLHVLDCPRDRPLPVDAALPIVCMAEGDVLPVIMASALYQRHVWRVQEPLVGISFKRYDTSISFLLGWIEAAKGDGQHYLPNIDLANPECVLIVTQFFLHLHGCIANIQNNIALSRSVLAEELRGERLVRWRVDSATASEDEDCIGDPEDLVSVWLHGLEDSETFSKACLLSRLSDTLMSDICEYTMSFYWPQVWGSPDDIPPVDANVTYLLAEFKLLVESHQKAKRPTLDTLRERKSYMPQQNQESFKAQNVLCLFSEGSSESVLWKQVDKLLVGSLSTILNTCSLARGRVQAGIPLNEASWRHDLDRIFFDFLATATSPVAQSDMDEQDNTKGQWKVHAILECMIALPRSVYGGYNLEDRGDRESIKQDARRFVNTVDDLFRADWKDLDENKETVERDIHRGLSVLWAQWRDTLTPDSIKERLAISPTQAKCDAVGLLRMPVCLNLDKKTFDSYKFIKSLSALNPSPSPALGTGDSLQPAKKKSNTTALPSKSSVINYITFNSAVRETSTPYRTSQETNQVSSEKSDRAGLEEQMSKLQMKHLPQKTARSGRRDKPEETSYLELPLILVEYKRPTTSCEQGQNQRRLYCTSAARFLEAIGIVEFPIFSVLSDGPYTVLATTWVKDGIVQIFERHMVSFDVSNPLGAWHYATVMARIAVFWGTALGDYFVKVQGQFEKDAKEGDRKLQWTQTHQAFHHSATTAPKAPPETTENATTTSGS</sequence>
<feature type="compositionally biased region" description="Basic and acidic residues" evidence="1">
    <location>
        <begin position="741"/>
        <end position="752"/>
    </location>
</feature>
<dbReference type="OrthoDB" id="2919059at2759"/>